<dbReference type="PANTHER" id="PTHR33112:SF1">
    <property type="entry name" value="HETEROKARYON INCOMPATIBILITY DOMAIN-CONTAINING PROTEIN"/>
    <property type="match status" value="1"/>
</dbReference>
<organism evidence="2 3">
    <name type="scientific">Botrytis fragariae</name>
    <dbReference type="NCBI Taxonomy" id="1964551"/>
    <lineage>
        <taxon>Eukaryota</taxon>
        <taxon>Fungi</taxon>
        <taxon>Dikarya</taxon>
        <taxon>Ascomycota</taxon>
        <taxon>Pezizomycotina</taxon>
        <taxon>Leotiomycetes</taxon>
        <taxon>Helotiales</taxon>
        <taxon>Sclerotiniaceae</taxon>
        <taxon>Botrytis</taxon>
    </lineage>
</organism>
<protein>
    <submittedName>
        <fullName evidence="2">Putative tol protein</fullName>
    </submittedName>
</protein>
<proteinExistence type="predicted"/>
<dbReference type="OrthoDB" id="2958217at2759"/>
<accession>A0A8H6AT59</accession>
<dbReference type="Proteomes" id="UP000531561">
    <property type="component" value="Unassembled WGS sequence"/>
</dbReference>
<sequence>MPVPAVIKDAIEVSLKLGLRFIWVDRYCIRQDDPEKHRLILSMDEVYAKTCITIIAAAGKTAADGLPGISNIPRLAQTETHIGGSTLLELPSILNSTRSSTWTQRGWTYQEGLLYTRHLTCAPISVEIPDKSTYFYEQKAKHLYVTGPLAKLRLVGANRLPNSGEFPNLDFRTCHHHVMLEERAPGIFAVIRLSLSVEPEVGEQTFGLLFTTEIGSDEEKRFSIHGLIVLRKGDKSFTRIGCMRLEDFWVRKYVNIDGASTVKRTMPPLNGWRYFGQEFTRQRICLE</sequence>
<dbReference type="GeneID" id="59262464"/>
<dbReference type="PANTHER" id="PTHR33112">
    <property type="entry name" value="DOMAIN PROTEIN, PUTATIVE-RELATED"/>
    <property type="match status" value="1"/>
</dbReference>
<dbReference type="InterPro" id="IPR010730">
    <property type="entry name" value="HET"/>
</dbReference>
<evidence type="ECO:0000259" key="1">
    <source>
        <dbReference type="Pfam" id="PF06985"/>
    </source>
</evidence>
<evidence type="ECO:0000313" key="3">
    <source>
        <dbReference type="Proteomes" id="UP000531561"/>
    </source>
</evidence>
<dbReference type="AlphaFoldDB" id="A0A8H6AT59"/>
<reference evidence="2 3" key="1">
    <citation type="journal article" date="2020" name="Phytopathology">
        <title>A high-quality genome resource of Botrytis fragariae, a new and rapidly spreading fungal pathogen causing strawberry gray mold in the U.S.A.</title>
        <authorList>
            <person name="Wu Y."/>
            <person name="Saski C.A."/>
            <person name="Schnabel G."/>
            <person name="Xiao S."/>
            <person name="Hu M."/>
        </authorList>
    </citation>
    <scope>NUCLEOTIDE SEQUENCE [LARGE SCALE GENOMIC DNA]</scope>
    <source>
        <strain evidence="2 3">BVB16</strain>
    </source>
</reference>
<name>A0A8H6AT59_9HELO</name>
<gene>
    <name evidence="2" type="ORF">Bfra_008409</name>
</gene>
<dbReference type="EMBL" id="JABFCT010000009">
    <property type="protein sequence ID" value="KAF5873132.1"/>
    <property type="molecule type" value="Genomic_DNA"/>
</dbReference>
<keyword evidence="3" id="KW-1185">Reference proteome</keyword>
<evidence type="ECO:0000313" key="2">
    <source>
        <dbReference type="EMBL" id="KAF5873132.1"/>
    </source>
</evidence>
<dbReference type="RefSeq" id="XP_037192078.1">
    <property type="nucleotide sequence ID" value="XM_037338772.1"/>
</dbReference>
<dbReference type="Pfam" id="PF06985">
    <property type="entry name" value="HET"/>
    <property type="match status" value="1"/>
</dbReference>
<comment type="caution">
    <text evidence="2">The sequence shown here is derived from an EMBL/GenBank/DDBJ whole genome shotgun (WGS) entry which is preliminary data.</text>
</comment>
<feature type="domain" description="Heterokaryon incompatibility" evidence="1">
    <location>
        <begin position="2"/>
        <end position="111"/>
    </location>
</feature>